<dbReference type="EMBL" id="AAQH01000005">
    <property type="protein sequence ID" value="EAT12737.1"/>
    <property type="molecule type" value="Genomic_DNA"/>
</dbReference>
<dbReference type="GO" id="GO:0032955">
    <property type="term" value="P:regulation of division septum assembly"/>
    <property type="evidence" value="ECO:0007669"/>
    <property type="project" value="InterPro"/>
</dbReference>
<protein>
    <recommendedName>
        <fullName evidence="2 6">Cell division topological specificity factor</fullName>
    </recommendedName>
</protein>
<dbReference type="InterPro" id="IPR005527">
    <property type="entry name" value="MinE"/>
</dbReference>
<dbReference type="HOGENOM" id="CLU_137929_2_1_6"/>
<dbReference type="InterPro" id="IPR036707">
    <property type="entry name" value="MinE_sf"/>
</dbReference>
<proteinExistence type="inferred from homology"/>
<keyword evidence="8" id="KW-1185">Reference proteome</keyword>
<dbReference type="NCBIfam" id="TIGR01215">
    <property type="entry name" value="minE"/>
    <property type="match status" value="1"/>
</dbReference>
<reference evidence="7 8" key="1">
    <citation type="submission" date="2006-03" db="EMBL/GenBank/DDBJ databases">
        <authorList>
            <person name="Pinhassi J."/>
            <person name="Pedros-Alio C."/>
            <person name="Ferriera S."/>
            <person name="Johnson J."/>
            <person name="Kravitz S."/>
            <person name="Halpern A."/>
            <person name="Remington K."/>
            <person name="Beeson K."/>
            <person name="Tran B."/>
            <person name="Rogers Y.-H."/>
            <person name="Friedman R."/>
            <person name="Venter J.C."/>
        </authorList>
    </citation>
    <scope>NUCLEOTIDE SEQUENCE [LARGE SCALE GENOMIC DNA]</scope>
    <source>
        <strain evidence="7 8">RED65</strain>
    </source>
</reference>
<evidence type="ECO:0000256" key="5">
    <source>
        <dbReference type="ARBA" id="ARBA00025265"/>
    </source>
</evidence>
<dbReference type="Pfam" id="PF03776">
    <property type="entry name" value="MinE"/>
    <property type="match status" value="1"/>
</dbReference>
<organism evidence="7 8">
    <name type="scientific">Bermanella marisrubri</name>
    <dbReference type="NCBI Taxonomy" id="207949"/>
    <lineage>
        <taxon>Bacteria</taxon>
        <taxon>Pseudomonadati</taxon>
        <taxon>Pseudomonadota</taxon>
        <taxon>Gammaproteobacteria</taxon>
        <taxon>Oceanospirillales</taxon>
        <taxon>Oceanospirillaceae</taxon>
        <taxon>Bermanella</taxon>
    </lineage>
</organism>
<dbReference type="HAMAP" id="MF_00262">
    <property type="entry name" value="MinE"/>
    <property type="match status" value="1"/>
</dbReference>
<dbReference type="STRING" id="207949.RED65_13672"/>
<dbReference type="OrthoDB" id="9802655at2"/>
<dbReference type="RefSeq" id="WP_007018526.1">
    <property type="nucleotide sequence ID" value="NZ_CH724117.1"/>
</dbReference>
<comment type="caution">
    <text evidence="7">The sequence shown here is derived from an EMBL/GenBank/DDBJ whole genome shotgun (WGS) entry which is preliminary data.</text>
</comment>
<dbReference type="Proteomes" id="UP000004263">
    <property type="component" value="Unassembled WGS sequence"/>
</dbReference>
<evidence type="ECO:0000256" key="6">
    <source>
        <dbReference type="HAMAP-Rule" id="MF_00262"/>
    </source>
</evidence>
<dbReference type="GO" id="GO:0051301">
    <property type="term" value="P:cell division"/>
    <property type="evidence" value="ECO:0007669"/>
    <property type="project" value="UniProtKB-KW"/>
</dbReference>
<accession>Q1N354</accession>
<dbReference type="FunFam" id="3.30.1070.10:FF:000001">
    <property type="entry name" value="Cell division topological specificity factor"/>
    <property type="match status" value="1"/>
</dbReference>
<keyword evidence="3 6" id="KW-0132">Cell division</keyword>
<comment type="similarity">
    <text evidence="1 6">Belongs to the MinE family.</text>
</comment>
<name>Q1N354_9GAMM</name>
<evidence type="ECO:0000256" key="2">
    <source>
        <dbReference type="ARBA" id="ARBA00020112"/>
    </source>
</evidence>
<dbReference type="SUPFAM" id="SSF55229">
    <property type="entry name" value="Cell division protein MinE topological specificity domain"/>
    <property type="match status" value="1"/>
</dbReference>
<keyword evidence="4 6" id="KW-0131">Cell cycle</keyword>
<gene>
    <name evidence="6" type="primary">minE</name>
    <name evidence="7" type="ORF">RED65_13672</name>
</gene>
<evidence type="ECO:0000256" key="3">
    <source>
        <dbReference type="ARBA" id="ARBA00022618"/>
    </source>
</evidence>
<dbReference type="Gene3D" id="3.30.1070.10">
    <property type="entry name" value="Cell division topological specificity factor MinE"/>
    <property type="match status" value="1"/>
</dbReference>
<evidence type="ECO:0000256" key="4">
    <source>
        <dbReference type="ARBA" id="ARBA00023306"/>
    </source>
</evidence>
<dbReference type="GO" id="GO:0042802">
    <property type="term" value="F:identical protein binding"/>
    <property type="evidence" value="ECO:0007669"/>
    <property type="project" value="UniProtKB-ARBA"/>
</dbReference>
<comment type="function">
    <text evidence="5 6">Prevents the cell division inhibition by proteins MinC and MinD at internal division sites while permitting inhibition at polar sites. This ensures cell division at the proper site by restricting the formation of a division septum at the midpoint of the long axis of the cell.</text>
</comment>
<evidence type="ECO:0000313" key="7">
    <source>
        <dbReference type="EMBL" id="EAT12737.1"/>
    </source>
</evidence>
<dbReference type="AlphaFoldDB" id="Q1N354"/>
<evidence type="ECO:0000256" key="1">
    <source>
        <dbReference type="ARBA" id="ARBA00008168"/>
    </source>
</evidence>
<sequence length="82" mass="9381">MGLFSYFKDEPKASASVAKERLQVLVAHERNQRNAPDFLPDLQRDIMAVIQKYIELDDDSIQVQVDNHDQLSVLEVNVTLPN</sequence>
<evidence type="ECO:0000313" key="8">
    <source>
        <dbReference type="Proteomes" id="UP000004263"/>
    </source>
</evidence>
<dbReference type="NCBIfam" id="NF001422">
    <property type="entry name" value="PRK00296.1"/>
    <property type="match status" value="1"/>
</dbReference>